<dbReference type="AlphaFoldDB" id="A0AAV4V4C6"/>
<comment type="caution">
    <text evidence="1">The sequence shown here is derived from an EMBL/GenBank/DDBJ whole genome shotgun (WGS) entry which is preliminary data.</text>
</comment>
<organism evidence="1 2">
    <name type="scientific">Caerostris extrusa</name>
    <name type="common">Bark spider</name>
    <name type="synonym">Caerostris bankana</name>
    <dbReference type="NCBI Taxonomy" id="172846"/>
    <lineage>
        <taxon>Eukaryota</taxon>
        <taxon>Metazoa</taxon>
        <taxon>Ecdysozoa</taxon>
        <taxon>Arthropoda</taxon>
        <taxon>Chelicerata</taxon>
        <taxon>Arachnida</taxon>
        <taxon>Araneae</taxon>
        <taxon>Araneomorphae</taxon>
        <taxon>Entelegynae</taxon>
        <taxon>Araneoidea</taxon>
        <taxon>Araneidae</taxon>
        <taxon>Caerostris</taxon>
    </lineage>
</organism>
<gene>
    <name evidence="1" type="ORF">CEXT_774231</name>
</gene>
<evidence type="ECO:0000313" key="1">
    <source>
        <dbReference type="EMBL" id="GIY65121.1"/>
    </source>
</evidence>
<keyword evidence="2" id="KW-1185">Reference proteome</keyword>
<dbReference type="EMBL" id="BPLR01013964">
    <property type="protein sequence ID" value="GIY65121.1"/>
    <property type="molecule type" value="Genomic_DNA"/>
</dbReference>
<evidence type="ECO:0000313" key="2">
    <source>
        <dbReference type="Proteomes" id="UP001054945"/>
    </source>
</evidence>
<protein>
    <submittedName>
        <fullName evidence="1">Uncharacterized protein</fullName>
    </submittedName>
</protein>
<accession>A0AAV4V4C6</accession>
<dbReference type="Proteomes" id="UP001054945">
    <property type="component" value="Unassembled WGS sequence"/>
</dbReference>
<reference evidence="1 2" key="1">
    <citation type="submission" date="2021-06" db="EMBL/GenBank/DDBJ databases">
        <title>Caerostris extrusa draft genome.</title>
        <authorList>
            <person name="Kono N."/>
            <person name="Arakawa K."/>
        </authorList>
    </citation>
    <scope>NUCLEOTIDE SEQUENCE [LARGE SCALE GENOMIC DNA]</scope>
</reference>
<proteinExistence type="predicted"/>
<sequence length="147" mass="16770">MSIDITETGGIKGDRLASSNLRKQIAKESRKGGLFNICADESQLLRVICEMGLFAAVYKSRCCSDTALSGTPFACLHFKMLLCLRGRNDKQFESHCHRRKILYLETLCCSSIYLISHSYDIRDIDHFVEEFLKSDNHRSIESDNRVN</sequence>
<name>A0AAV4V4C6_CAEEX</name>